<reference evidence="10" key="1">
    <citation type="journal article" date="2020" name="Stud. Mycol.">
        <title>101 Dothideomycetes genomes: a test case for predicting lifestyles and emergence of pathogens.</title>
        <authorList>
            <person name="Haridas S."/>
            <person name="Albert R."/>
            <person name="Binder M."/>
            <person name="Bloem J."/>
            <person name="Labutti K."/>
            <person name="Salamov A."/>
            <person name="Andreopoulos B."/>
            <person name="Baker S."/>
            <person name="Barry K."/>
            <person name="Bills G."/>
            <person name="Bluhm B."/>
            <person name="Cannon C."/>
            <person name="Castanera R."/>
            <person name="Culley D."/>
            <person name="Daum C."/>
            <person name="Ezra D."/>
            <person name="Gonzalez J."/>
            <person name="Henrissat B."/>
            <person name="Kuo A."/>
            <person name="Liang C."/>
            <person name="Lipzen A."/>
            <person name="Lutzoni F."/>
            <person name="Magnuson J."/>
            <person name="Mondo S."/>
            <person name="Nolan M."/>
            <person name="Ohm R."/>
            <person name="Pangilinan J."/>
            <person name="Park H.-J."/>
            <person name="Ramirez L."/>
            <person name="Alfaro M."/>
            <person name="Sun H."/>
            <person name="Tritt A."/>
            <person name="Yoshinaga Y."/>
            <person name="Zwiers L.-H."/>
            <person name="Turgeon B."/>
            <person name="Goodwin S."/>
            <person name="Spatafora J."/>
            <person name="Crous P."/>
            <person name="Grigoriev I."/>
        </authorList>
    </citation>
    <scope>NUCLEOTIDE SEQUENCE</scope>
    <source>
        <strain evidence="10">CBS 122367</strain>
    </source>
</reference>
<keyword evidence="11" id="KW-1185">Reference proteome</keyword>
<evidence type="ECO:0000313" key="10">
    <source>
        <dbReference type="EMBL" id="KAF2691933.1"/>
    </source>
</evidence>
<dbReference type="InterPro" id="IPR011009">
    <property type="entry name" value="Kinase-like_dom_sf"/>
</dbReference>
<evidence type="ECO:0000256" key="8">
    <source>
        <dbReference type="ARBA" id="ARBA00048679"/>
    </source>
</evidence>
<evidence type="ECO:0000256" key="7">
    <source>
        <dbReference type="ARBA" id="ARBA00047899"/>
    </source>
</evidence>
<evidence type="ECO:0000256" key="1">
    <source>
        <dbReference type="ARBA" id="ARBA00012513"/>
    </source>
</evidence>
<dbReference type="SUPFAM" id="SSF56112">
    <property type="entry name" value="Protein kinase-like (PK-like)"/>
    <property type="match status" value="1"/>
</dbReference>
<evidence type="ECO:0000256" key="4">
    <source>
        <dbReference type="ARBA" id="ARBA00022741"/>
    </source>
</evidence>
<keyword evidence="2" id="KW-0723">Serine/threonine-protein kinase</keyword>
<evidence type="ECO:0000256" key="3">
    <source>
        <dbReference type="ARBA" id="ARBA00022679"/>
    </source>
</evidence>
<sequence>MVTTPYSSSAKPITPPSQHERKLYSLRWLGNIKFPCLAEFPNLRPGEVSLVEESPDTTSLRRSSVLVDFSSHACIQRVDSEPYPIIKLAHPDAQSMTLIRYEYAMLSRLAQLDLPIPVCSNDPIIERGQLRGYRMEELFKLAHDVMPLRLEDVKQAVKKFHEAGYSHRDLSLSNIMKDSQESIVVIDVSCSGPVGKEIPSWVPNWAYERATFHTESDIKQMEDIFP</sequence>
<dbReference type="AlphaFoldDB" id="A0A6G1JP42"/>
<evidence type="ECO:0000256" key="2">
    <source>
        <dbReference type="ARBA" id="ARBA00022527"/>
    </source>
</evidence>
<dbReference type="InterPro" id="IPR018934">
    <property type="entry name" value="RIO_dom"/>
</dbReference>
<evidence type="ECO:0000313" key="11">
    <source>
        <dbReference type="Proteomes" id="UP000799291"/>
    </source>
</evidence>
<dbReference type="Pfam" id="PF01163">
    <property type="entry name" value="RIO1"/>
    <property type="match status" value="1"/>
</dbReference>
<dbReference type="EC" id="2.7.11.1" evidence="1"/>
<dbReference type="Proteomes" id="UP000799291">
    <property type="component" value="Unassembled WGS sequence"/>
</dbReference>
<dbReference type="OrthoDB" id="4062651at2759"/>
<evidence type="ECO:0000256" key="6">
    <source>
        <dbReference type="ARBA" id="ARBA00022840"/>
    </source>
</evidence>
<keyword evidence="4" id="KW-0547">Nucleotide-binding</keyword>
<comment type="catalytic activity">
    <reaction evidence="7">
        <text>L-threonyl-[protein] + ATP = O-phospho-L-threonyl-[protein] + ADP + H(+)</text>
        <dbReference type="Rhea" id="RHEA:46608"/>
        <dbReference type="Rhea" id="RHEA-COMP:11060"/>
        <dbReference type="Rhea" id="RHEA-COMP:11605"/>
        <dbReference type="ChEBI" id="CHEBI:15378"/>
        <dbReference type="ChEBI" id="CHEBI:30013"/>
        <dbReference type="ChEBI" id="CHEBI:30616"/>
        <dbReference type="ChEBI" id="CHEBI:61977"/>
        <dbReference type="ChEBI" id="CHEBI:456216"/>
        <dbReference type="EC" id="2.7.11.1"/>
    </reaction>
</comment>
<gene>
    <name evidence="10" type="ORF">K458DRAFT_448697</name>
</gene>
<protein>
    <recommendedName>
        <fullName evidence="1">non-specific serine/threonine protein kinase</fullName>
        <ecNumber evidence="1">2.7.11.1</ecNumber>
    </recommendedName>
</protein>
<keyword evidence="3" id="KW-0808">Transferase</keyword>
<proteinExistence type="predicted"/>
<dbReference type="GO" id="GO:0005524">
    <property type="term" value="F:ATP binding"/>
    <property type="evidence" value="ECO:0007669"/>
    <property type="project" value="UniProtKB-KW"/>
</dbReference>
<keyword evidence="5" id="KW-0418">Kinase</keyword>
<comment type="catalytic activity">
    <reaction evidence="8">
        <text>L-seryl-[protein] + ATP = O-phospho-L-seryl-[protein] + ADP + H(+)</text>
        <dbReference type="Rhea" id="RHEA:17989"/>
        <dbReference type="Rhea" id="RHEA-COMP:9863"/>
        <dbReference type="Rhea" id="RHEA-COMP:11604"/>
        <dbReference type="ChEBI" id="CHEBI:15378"/>
        <dbReference type="ChEBI" id="CHEBI:29999"/>
        <dbReference type="ChEBI" id="CHEBI:30616"/>
        <dbReference type="ChEBI" id="CHEBI:83421"/>
        <dbReference type="ChEBI" id="CHEBI:456216"/>
        <dbReference type="EC" id="2.7.11.1"/>
    </reaction>
</comment>
<keyword evidence="6" id="KW-0067">ATP-binding</keyword>
<accession>A0A6G1JP42</accession>
<evidence type="ECO:0000259" key="9">
    <source>
        <dbReference type="Pfam" id="PF01163"/>
    </source>
</evidence>
<organism evidence="10 11">
    <name type="scientific">Lentithecium fluviatile CBS 122367</name>
    <dbReference type="NCBI Taxonomy" id="1168545"/>
    <lineage>
        <taxon>Eukaryota</taxon>
        <taxon>Fungi</taxon>
        <taxon>Dikarya</taxon>
        <taxon>Ascomycota</taxon>
        <taxon>Pezizomycotina</taxon>
        <taxon>Dothideomycetes</taxon>
        <taxon>Pleosporomycetidae</taxon>
        <taxon>Pleosporales</taxon>
        <taxon>Massarineae</taxon>
        <taxon>Lentitheciaceae</taxon>
        <taxon>Lentithecium</taxon>
    </lineage>
</organism>
<feature type="domain" description="RIO-type" evidence="9">
    <location>
        <begin position="93"/>
        <end position="190"/>
    </location>
</feature>
<dbReference type="Gene3D" id="1.10.510.10">
    <property type="entry name" value="Transferase(Phosphotransferase) domain 1"/>
    <property type="match status" value="1"/>
</dbReference>
<evidence type="ECO:0000256" key="5">
    <source>
        <dbReference type="ARBA" id="ARBA00022777"/>
    </source>
</evidence>
<name>A0A6G1JP42_9PLEO</name>
<dbReference type="GO" id="GO:0004674">
    <property type="term" value="F:protein serine/threonine kinase activity"/>
    <property type="evidence" value="ECO:0007669"/>
    <property type="project" value="UniProtKB-KW"/>
</dbReference>
<dbReference type="EMBL" id="MU005569">
    <property type="protein sequence ID" value="KAF2691933.1"/>
    <property type="molecule type" value="Genomic_DNA"/>
</dbReference>